<dbReference type="EMBL" id="CP001133">
    <property type="protein sequence ID" value="ACH63800.1"/>
    <property type="molecule type" value="Genomic_DNA"/>
</dbReference>
<name>B5EU03_ALIFM</name>
<evidence type="ECO:0000313" key="1">
    <source>
        <dbReference type="EMBL" id="ACH63800.1"/>
    </source>
</evidence>
<accession>B5EU03</accession>
<dbReference type="KEGG" id="vfm:VFMJ11_A0623"/>
<evidence type="ECO:0000313" key="2">
    <source>
        <dbReference type="Proteomes" id="UP000001857"/>
    </source>
</evidence>
<dbReference type="Proteomes" id="UP000001857">
    <property type="component" value="Chromosome II"/>
</dbReference>
<sequence length="211" mass="24906">MEQIFIQCLNAFSDDYKTICKHHYPTIHNRGMSPAHLSSAFHRRLKAIIQAEGHSCEITLFSHDAEHQLYVFSLIINDERIWMIYPQFLNAKTEAKTQIYVAIEALKKNDALLLNDHLVVLCDHWFDRTRSSKELYFWWIGKMPEDNSVYTHQGIHNLISETTLDKQLNNLSMTCLNRSIYHPLESNQQHVLLKYFLCFGLFRYIHNSFLS</sequence>
<reference evidence="2" key="1">
    <citation type="submission" date="2008-08" db="EMBL/GenBank/DDBJ databases">
        <title>Complete sequence of Vibrio fischeri strain MJ11.</title>
        <authorList>
            <person name="Mandel M.J."/>
            <person name="Stabb E.V."/>
            <person name="Ruby E.G."/>
            <person name="Ferriera S."/>
            <person name="Johnson J."/>
            <person name="Kravitz S."/>
            <person name="Beeson K."/>
            <person name="Sutton G."/>
            <person name="Rogers Y.-H."/>
            <person name="Friedman R."/>
            <person name="Frazier M."/>
            <person name="Venter J.C."/>
        </authorList>
    </citation>
    <scope>NUCLEOTIDE SEQUENCE [LARGE SCALE GENOMIC DNA]</scope>
    <source>
        <strain evidence="2">MJ11</strain>
    </source>
</reference>
<organism evidence="1 2">
    <name type="scientific">Aliivibrio fischeri (strain MJ11)</name>
    <name type="common">Vibrio fischeri</name>
    <dbReference type="NCBI Taxonomy" id="388396"/>
    <lineage>
        <taxon>Bacteria</taxon>
        <taxon>Pseudomonadati</taxon>
        <taxon>Pseudomonadota</taxon>
        <taxon>Gammaproteobacteria</taxon>
        <taxon>Vibrionales</taxon>
        <taxon>Vibrionaceae</taxon>
        <taxon>Aliivibrio</taxon>
    </lineage>
</organism>
<dbReference type="HOGENOM" id="CLU_120996_0_0_6"/>
<proteinExistence type="predicted"/>
<dbReference type="AlphaFoldDB" id="B5EU03"/>
<protein>
    <submittedName>
        <fullName evidence="1">Uncharacterized protein</fullName>
    </submittedName>
</protein>
<gene>
    <name evidence="1" type="ordered locus">VFMJ11_A0623</name>
</gene>
<reference evidence="1 2" key="2">
    <citation type="journal article" date="2009" name="Nature">
        <title>A single regulatory gene is sufficient to alter bacterial host range.</title>
        <authorList>
            <person name="Mandel M.J."/>
            <person name="Wollenberg M.S."/>
            <person name="Stabb E.V."/>
            <person name="Visick K.L."/>
            <person name="Ruby E.G."/>
        </authorList>
    </citation>
    <scope>NUCLEOTIDE SEQUENCE [LARGE SCALE GENOMIC DNA]</scope>
    <source>
        <strain evidence="1 2">MJ11</strain>
    </source>
</reference>